<comment type="caution">
    <text evidence="2">The sequence shown here is derived from an EMBL/GenBank/DDBJ whole genome shotgun (WGS) entry which is preliminary data.</text>
</comment>
<evidence type="ECO:0000313" key="2">
    <source>
        <dbReference type="EMBL" id="EAQ12287.1"/>
    </source>
</evidence>
<dbReference type="HOGENOM" id="CLU_2048083_0_0_5"/>
<proteinExistence type="predicted"/>
<accession>A3VHU6</accession>
<evidence type="ECO:0000256" key="1">
    <source>
        <dbReference type="SAM" id="MobiDB-lite"/>
    </source>
</evidence>
<organism evidence="2 3">
    <name type="scientific">Maritimibacter alkaliphilus HTCC2654</name>
    <dbReference type="NCBI Taxonomy" id="314271"/>
    <lineage>
        <taxon>Bacteria</taxon>
        <taxon>Pseudomonadati</taxon>
        <taxon>Pseudomonadota</taxon>
        <taxon>Alphaproteobacteria</taxon>
        <taxon>Rhodobacterales</taxon>
        <taxon>Roseobacteraceae</taxon>
        <taxon>Maritimibacter</taxon>
    </lineage>
</organism>
<evidence type="ECO:0000313" key="3">
    <source>
        <dbReference type="Proteomes" id="UP000002931"/>
    </source>
</evidence>
<dbReference type="EMBL" id="AAMT01000009">
    <property type="protein sequence ID" value="EAQ12287.1"/>
    <property type="molecule type" value="Genomic_DNA"/>
</dbReference>
<dbReference type="OrthoDB" id="7857449at2"/>
<keyword evidence="3" id="KW-1185">Reference proteome</keyword>
<dbReference type="eggNOG" id="ENOG50315U5">
    <property type="taxonomic scope" value="Bacteria"/>
</dbReference>
<gene>
    <name evidence="2" type="ORF">RB2654_08777</name>
</gene>
<dbReference type="Proteomes" id="UP000002931">
    <property type="component" value="Unassembled WGS sequence"/>
</dbReference>
<feature type="region of interest" description="Disordered" evidence="1">
    <location>
        <begin position="120"/>
        <end position="139"/>
    </location>
</feature>
<dbReference type="AlphaFoldDB" id="A3VHU6"/>
<reference evidence="2 3" key="1">
    <citation type="journal article" date="2010" name="J. Bacteriol.">
        <title>Genome sequences of Pelagibaca bermudensis HTCC2601T and Maritimibacter alkaliphilus HTCC2654T, the type strains of two marine Roseobacter genera.</title>
        <authorList>
            <person name="Thrash J.C."/>
            <person name="Cho J.C."/>
            <person name="Ferriera S."/>
            <person name="Johnson J."/>
            <person name="Vergin K.L."/>
            <person name="Giovannoni S.J."/>
        </authorList>
    </citation>
    <scope>NUCLEOTIDE SEQUENCE [LARGE SCALE GENOMIC DNA]</scope>
    <source>
        <strain evidence="2 3">HTCC2654</strain>
    </source>
</reference>
<name>A3VHU6_9RHOB</name>
<sequence length="139" mass="16054">MALPYMTKHRGFPGRLPGTDFQFTVRRANKKGATPLIKRERFADRKHADKRADMGFMAALWDYFGEEPFERGNLDAGRLSWLFGREVVAAEDPFDPKSYEAMLRIDRRVAEASFPEIFSDDADFGFEDDAFDDEGWDDE</sequence>
<protein>
    <submittedName>
        <fullName evidence="2">Uncharacterized protein</fullName>
    </submittedName>
</protein>
<dbReference type="STRING" id="314271.RB2654_08777"/>